<dbReference type="EMBL" id="QJKJ01014670">
    <property type="protein sequence ID" value="RDX63865.1"/>
    <property type="molecule type" value="Genomic_DNA"/>
</dbReference>
<name>A0A371ECV8_MUCPR</name>
<gene>
    <name evidence="1" type="ORF">CR513_57653</name>
</gene>
<feature type="non-terminal residue" evidence="1">
    <location>
        <position position="1"/>
    </location>
</feature>
<keyword evidence="2" id="KW-1185">Reference proteome</keyword>
<organism evidence="1 2">
    <name type="scientific">Mucuna pruriens</name>
    <name type="common">Velvet bean</name>
    <name type="synonym">Dolichos pruriens</name>
    <dbReference type="NCBI Taxonomy" id="157652"/>
    <lineage>
        <taxon>Eukaryota</taxon>
        <taxon>Viridiplantae</taxon>
        <taxon>Streptophyta</taxon>
        <taxon>Embryophyta</taxon>
        <taxon>Tracheophyta</taxon>
        <taxon>Spermatophyta</taxon>
        <taxon>Magnoliopsida</taxon>
        <taxon>eudicotyledons</taxon>
        <taxon>Gunneridae</taxon>
        <taxon>Pentapetalae</taxon>
        <taxon>rosids</taxon>
        <taxon>fabids</taxon>
        <taxon>Fabales</taxon>
        <taxon>Fabaceae</taxon>
        <taxon>Papilionoideae</taxon>
        <taxon>50 kb inversion clade</taxon>
        <taxon>NPAAA clade</taxon>
        <taxon>indigoferoid/millettioid clade</taxon>
        <taxon>Phaseoleae</taxon>
        <taxon>Mucuna</taxon>
    </lineage>
</organism>
<dbReference type="AlphaFoldDB" id="A0A371ECV8"/>
<comment type="caution">
    <text evidence="1">The sequence shown here is derived from an EMBL/GenBank/DDBJ whole genome shotgun (WGS) entry which is preliminary data.</text>
</comment>
<evidence type="ECO:0000313" key="2">
    <source>
        <dbReference type="Proteomes" id="UP000257109"/>
    </source>
</evidence>
<evidence type="ECO:0000313" key="1">
    <source>
        <dbReference type="EMBL" id="RDX63865.1"/>
    </source>
</evidence>
<sequence>MERRRVRPWTDFKYLARGPNMERCRVRPWTNFKYLARGPNMERCRVRPWTNFKYLAQGPNMERCRVRPWTNFKYLAWGPNMESLPMANTHNLQPLSTSTSFPALLSSSSVGYEWVDETLLPPAPVGTTRASLASISLWPVPLLSGNVLKTLGVVFPLPVFETDMLRALGIAPSQLHPSAWASLRAFRFICPSLFLYYHIVHVSKKVSWVHLIPHLDCPLLIEYTILTTHFCHEFVKLRVIENASFISDKRPRTPKEFVLRGSAEDNSRPWVQGYAQK</sequence>
<proteinExistence type="predicted"/>
<accession>A0A371ECV8</accession>
<reference evidence="1" key="1">
    <citation type="submission" date="2018-05" db="EMBL/GenBank/DDBJ databases">
        <title>Draft genome of Mucuna pruriens seed.</title>
        <authorList>
            <person name="Nnadi N.E."/>
            <person name="Vos R."/>
            <person name="Hasami M.H."/>
            <person name="Devisetty U.K."/>
            <person name="Aguiy J.C."/>
        </authorList>
    </citation>
    <scope>NUCLEOTIDE SEQUENCE [LARGE SCALE GENOMIC DNA]</scope>
    <source>
        <strain evidence="1">JCA_2017</strain>
    </source>
</reference>
<dbReference type="Proteomes" id="UP000257109">
    <property type="component" value="Unassembled WGS sequence"/>
</dbReference>
<protein>
    <submittedName>
        <fullName evidence="1">Uncharacterized protein</fullName>
    </submittedName>
</protein>